<dbReference type="Pfam" id="PF08447">
    <property type="entry name" value="PAS_3"/>
    <property type="match status" value="1"/>
</dbReference>
<dbReference type="CDD" id="cd01949">
    <property type="entry name" value="GGDEF"/>
    <property type="match status" value="1"/>
</dbReference>
<protein>
    <recommendedName>
        <fullName evidence="2">diguanylate cyclase</fullName>
        <ecNumber evidence="2">2.7.7.65</ecNumber>
    </recommendedName>
</protein>
<feature type="domain" description="GGDEF" evidence="5">
    <location>
        <begin position="354"/>
        <end position="494"/>
    </location>
</feature>
<dbReference type="SUPFAM" id="SSF55781">
    <property type="entry name" value="GAF domain-like"/>
    <property type="match status" value="1"/>
</dbReference>
<dbReference type="GO" id="GO:0052621">
    <property type="term" value="F:diguanylate cyclase activity"/>
    <property type="evidence" value="ECO:0007669"/>
    <property type="project" value="UniProtKB-EC"/>
</dbReference>
<gene>
    <name evidence="6" type="ORF">SAMN04487954_1104</name>
</gene>
<name>A0A1G8Y639_9GAMM</name>
<evidence type="ECO:0000256" key="1">
    <source>
        <dbReference type="ARBA" id="ARBA00001946"/>
    </source>
</evidence>
<dbReference type="PROSITE" id="PS50887">
    <property type="entry name" value="GGDEF"/>
    <property type="match status" value="1"/>
</dbReference>
<proteinExistence type="predicted"/>
<dbReference type="InterPro" id="IPR000014">
    <property type="entry name" value="PAS"/>
</dbReference>
<dbReference type="GO" id="GO:1902201">
    <property type="term" value="P:negative regulation of bacterial-type flagellum-dependent cell motility"/>
    <property type="evidence" value="ECO:0007669"/>
    <property type="project" value="TreeGrafter"/>
</dbReference>
<feature type="domain" description="PAC" evidence="4">
    <location>
        <begin position="275"/>
        <end position="327"/>
    </location>
</feature>
<evidence type="ECO:0000256" key="2">
    <source>
        <dbReference type="ARBA" id="ARBA00012528"/>
    </source>
</evidence>
<dbReference type="SMART" id="SM00267">
    <property type="entry name" value="GGDEF"/>
    <property type="match status" value="1"/>
</dbReference>
<dbReference type="InterPro" id="IPR035965">
    <property type="entry name" value="PAS-like_dom_sf"/>
</dbReference>
<evidence type="ECO:0000256" key="3">
    <source>
        <dbReference type="ARBA" id="ARBA00034247"/>
    </source>
</evidence>
<dbReference type="InterPro" id="IPR043128">
    <property type="entry name" value="Rev_trsase/Diguanyl_cyclase"/>
</dbReference>
<dbReference type="NCBIfam" id="TIGR00254">
    <property type="entry name" value="GGDEF"/>
    <property type="match status" value="1"/>
</dbReference>
<evidence type="ECO:0000313" key="7">
    <source>
        <dbReference type="Proteomes" id="UP000198525"/>
    </source>
</evidence>
<comment type="cofactor">
    <cofactor evidence="1">
        <name>Mg(2+)</name>
        <dbReference type="ChEBI" id="CHEBI:18420"/>
    </cofactor>
</comment>
<dbReference type="Pfam" id="PF01590">
    <property type="entry name" value="GAF"/>
    <property type="match status" value="1"/>
</dbReference>
<dbReference type="CDD" id="cd00130">
    <property type="entry name" value="PAS"/>
    <property type="match status" value="1"/>
</dbReference>
<comment type="catalytic activity">
    <reaction evidence="3">
        <text>2 GTP = 3',3'-c-di-GMP + 2 diphosphate</text>
        <dbReference type="Rhea" id="RHEA:24898"/>
        <dbReference type="ChEBI" id="CHEBI:33019"/>
        <dbReference type="ChEBI" id="CHEBI:37565"/>
        <dbReference type="ChEBI" id="CHEBI:58805"/>
        <dbReference type="EC" id="2.7.7.65"/>
    </reaction>
</comment>
<dbReference type="STRING" id="376427.SAMN04487954_1104"/>
<dbReference type="PROSITE" id="PS50113">
    <property type="entry name" value="PAC"/>
    <property type="match status" value="1"/>
</dbReference>
<dbReference type="InterPro" id="IPR050469">
    <property type="entry name" value="Diguanylate_Cyclase"/>
</dbReference>
<dbReference type="InterPro" id="IPR013655">
    <property type="entry name" value="PAS_fold_3"/>
</dbReference>
<reference evidence="6 7" key="1">
    <citation type="submission" date="2016-10" db="EMBL/GenBank/DDBJ databases">
        <authorList>
            <person name="de Groot N.N."/>
        </authorList>
    </citation>
    <scope>NUCLEOTIDE SEQUENCE [LARGE SCALE GENOMIC DNA]</scope>
    <source>
        <strain evidence="6 7">CGMCC 1.6133</strain>
    </source>
</reference>
<evidence type="ECO:0000313" key="6">
    <source>
        <dbReference type="EMBL" id="SDJ97854.1"/>
    </source>
</evidence>
<dbReference type="AlphaFoldDB" id="A0A1G8Y639"/>
<dbReference type="Gene3D" id="3.30.450.20">
    <property type="entry name" value="PAS domain"/>
    <property type="match status" value="1"/>
</dbReference>
<evidence type="ECO:0000259" key="4">
    <source>
        <dbReference type="PROSITE" id="PS50113"/>
    </source>
</evidence>
<dbReference type="PANTHER" id="PTHR45138:SF9">
    <property type="entry name" value="DIGUANYLATE CYCLASE DGCM-RELATED"/>
    <property type="match status" value="1"/>
</dbReference>
<dbReference type="InterPro" id="IPR003018">
    <property type="entry name" value="GAF"/>
</dbReference>
<dbReference type="EC" id="2.7.7.65" evidence="2"/>
<dbReference type="InterPro" id="IPR000700">
    <property type="entry name" value="PAS-assoc_C"/>
</dbReference>
<dbReference type="SUPFAM" id="SSF55073">
    <property type="entry name" value="Nucleotide cyclase"/>
    <property type="match status" value="1"/>
</dbReference>
<dbReference type="Pfam" id="PF00990">
    <property type="entry name" value="GGDEF"/>
    <property type="match status" value="1"/>
</dbReference>
<dbReference type="EMBL" id="FNES01000010">
    <property type="protein sequence ID" value="SDJ97854.1"/>
    <property type="molecule type" value="Genomic_DNA"/>
</dbReference>
<dbReference type="FunFam" id="3.30.70.270:FF:000001">
    <property type="entry name" value="Diguanylate cyclase domain protein"/>
    <property type="match status" value="1"/>
</dbReference>
<evidence type="ECO:0000259" key="5">
    <source>
        <dbReference type="PROSITE" id="PS50887"/>
    </source>
</evidence>
<keyword evidence="7" id="KW-1185">Reference proteome</keyword>
<dbReference type="Gene3D" id="3.30.70.270">
    <property type="match status" value="1"/>
</dbReference>
<dbReference type="PANTHER" id="PTHR45138">
    <property type="entry name" value="REGULATORY COMPONENTS OF SENSORY TRANSDUCTION SYSTEM"/>
    <property type="match status" value="1"/>
</dbReference>
<dbReference type="SUPFAM" id="SSF55785">
    <property type="entry name" value="PYP-like sensor domain (PAS domain)"/>
    <property type="match status" value="1"/>
</dbReference>
<dbReference type="GO" id="GO:0043709">
    <property type="term" value="P:cell adhesion involved in single-species biofilm formation"/>
    <property type="evidence" value="ECO:0007669"/>
    <property type="project" value="TreeGrafter"/>
</dbReference>
<dbReference type="Gene3D" id="3.30.450.40">
    <property type="match status" value="1"/>
</dbReference>
<dbReference type="SMART" id="SM00065">
    <property type="entry name" value="GAF"/>
    <property type="match status" value="1"/>
</dbReference>
<organism evidence="6 7">
    <name type="scientific">Billgrantia gudaonensis</name>
    <dbReference type="NCBI Taxonomy" id="376427"/>
    <lineage>
        <taxon>Bacteria</taxon>
        <taxon>Pseudomonadati</taxon>
        <taxon>Pseudomonadota</taxon>
        <taxon>Gammaproteobacteria</taxon>
        <taxon>Oceanospirillales</taxon>
        <taxon>Halomonadaceae</taxon>
        <taxon>Billgrantia</taxon>
    </lineage>
</organism>
<sequence>MPGPPPFSTSPTKVATVPLIAEDCLTAFSRGSKALMTMEHWADGVDRLLTELGPVTGASRVWILQLVEIKPDKIIQDYVFEWASSERYRLLNQYRFRFFASSLDEPEYQRLVEERQMGCRHDFCTSMMPEGPIKRHLENQATLSMASVPIFVNGRWWGTLGVDDCERAVSWAGPGLDLLESAAQMIAAALYRYQLNHRSRQVELFHKVTDCGVWEVSLRNGRAWCSQGLKVALGYPETFPRMPVRRLAARLHPEDRALVWSRLREARNAPEPTQFRLDARVRLADNAWSWYEIIAEMQYNEQGEPVALAGVLVDIGRRKQEEERAQAASERDALTGALNRRGLDRRMMECVATSSRHLILFDIDHFKQINDTHGHLVGDALLEQLADRLQHELRPEDCLIRLGGEEFAVLASDMRDEQAMALADRLRRRVADTPFCVEVPGEGSAVLASMTISLGVARQSRDNAEALGQLMAEADQALYAAKHAGRNTLVAYDATAAERTQSSAAGG</sequence>
<dbReference type="GO" id="GO:0005886">
    <property type="term" value="C:plasma membrane"/>
    <property type="evidence" value="ECO:0007669"/>
    <property type="project" value="TreeGrafter"/>
</dbReference>
<dbReference type="InterPro" id="IPR000160">
    <property type="entry name" value="GGDEF_dom"/>
</dbReference>
<dbReference type="InterPro" id="IPR029787">
    <property type="entry name" value="Nucleotide_cyclase"/>
</dbReference>
<accession>A0A1G8Y639</accession>
<dbReference type="Proteomes" id="UP000198525">
    <property type="component" value="Unassembled WGS sequence"/>
</dbReference>
<dbReference type="InterPro" id="IPR029016">
    <property type="entry name" value="GAF-like_dom_sf"/>
</dbReference>